<evidence type="ECO:0000256" key="4">
    <source>
        <dbReference type="ARBA" id="ARBA00023139"/>
    </source>
</evidence>
<dbReference type="Pfam" id="PF03180">
    <property type="entry name" value="Lipoprotein_9"/>
    <property type="match status" value="1"/>
</dbReference>
<name>A0ABS6F265_9CLOT</name>
<keyword evidence="4" id="KW-0564">Palmitate</keyword>
<proteinExistence type="inferred from homology"/>
<dbReference type="CDD" id="cd13597">
    <property type="entry name" value="PBP2_lipoprotein_Tp32"/>
    <property type="match status" value="1"/>
</dbReference>
<sequence length="271" mass="30070">MKKITTLLTSLLLVSTVFVGCSAKDNSAEGSSDKNKTIKVGATPLPHAEILQEAKKILEKDGYNLEIVEFTDYVTPNTSLSEKEIDANFFQHVPYLEKFNKERNTKLDYTAKIHLEPLGLYSKKLKDISEIKDGAEIAIPNDPTNGARSLKLLQDKSLIKLKDVELATVNDIIENPKQLKIQELEAPQLPRVLQDVDIAVINTNYALEADLSPLKDALAIESKDSPYANILAVREDNKDSEGIKALTKALTSSEIKKFIEDKYKGAIVPSF</sequence>
<evidence type="ECO:0000313" key="8">
    <source>
        <dbReference type="EMBL" id="MBU5592376.1"/>
    </source>
</evidence>
<keyword evidence="9" id="KW-1185">Reference proteome</keyword>
<evidence type="ECO:0000313" key="9">
    <source>
        <dbReference type="Proteomes" id="UP000736583"/>
    </source>
</evidence>
<evidence type="ECO:0000256" key="1">
    <source>
        <dbReference type="ARBA" id="ARBA00004635"/>
    </source>
</evidence>
<dbReference type="NCBIfam" id="TIGR00363">
    <property type="entry name" value="MetQ/NlpA family lipoprotein"/>
    <property type="match status" value="1"/>
</dbReference>
<keyword evidence="5 6" id="KW-0449">Lipoprotein</keyword>
<dbReference type="EMBL" id="JAHLQL010000003">
    <property type="protein sequence ID" value="MBU5592376.1"/>
    <property type="molecule type" value="Genomic_DNA"/>
</dbReference>
<comment type="caution">
    <text evidence="8">The sequence shown here is derived from an EMBL/GenBank/DDBJ whole genome shotgun (WGS) entry which is preliminary data.</text>
</comment>
<comment type="similarity">
    <text evidence="6">Belongs to the nlpA lipoprotein family.</text>
</comment>
<reference evidence="8 9" key="1">
    <citation type="submission" date="2021-06" db="EMBL/GenBank/DDBJ databases">
        <authorList>
            <person name="Sun Q."/>
            <person name="Li D."/>
        </authorList>
    </citation>
    <scope>NUCLEOTIDE SEQUENCE [LARGE SCALE GENOMIC DNA]</scope>
    <source>
        <strain evidence="8 9">MSJ-4</strain>
    </source>
</reference>
<protein>
    <recommendedName>
        <fullName evidence="6">Lipoprotein</fullName>
    </recommendedName>
</protein>
<dbReference type="PROSITE" id="PS51257">
    <property type="entry name" value="PROKAR_LIPOPROTEIN"/>
    <property type="match status" value="1"/>
</dbReference>
<keyword evidence="3" id="KW-0472">Membrane</keyword>
<evidence type="ECO:0000256" key="6">
    <source>
        <dbReference type="PIRNR" id="PIRNR002854"/>
    </source>
</evidence>
<dbReference type="Proteomes" id="UP000736583">
    <property type="component" value="Unassembled WGS sequence"/>
</dbReference>
<dbReference type="PANTHER" id="PTHR30429">
    <property type="entry name" value="D-METHIONINE-BINDING LIPOPROTEIN METQ"/>
    <property type="match status" value="1"/>
</dbReference>
<feature type="chain" id="PRO_5046386429" description="Lipoprotein" evidence="7">
    <location>
        <begin position="24"/>
        <end position="271"/>
    </location>
</feature>
<organism evidence="8 9">
    <name type="scientific">Clostridium simiarum</name>
    <dbReference type="NCBI Taxonomy" id="2841506"/>
    <lineage>
        <taxon>Bacteria</taxon>
        <taxon>Bacillati</taxon>
        <taxon>Bacillota</taxon>
        <taxon>Clostridia</taxon>
        <taxon>Eubacteriales</taxon>
        <taxon>Clostridiaceae</taxon>
        <taxon>Clostridium</taxon>
    </lineage>
</organism>
<dbReference type="RefSeq" id="WP_216457166.1">
    <property type="nucleotide sequence ID" value="NZ_JAHLQL010000003.1"/>
</dbReference>
<feature type="signal peptide" evidence="7">
    <location>
        <begin position="1"/>
        <end position="23"/>
    </location>
</feature>
<dbReference type="InterPro" id="IPR004872">
    <property type="entry name" value="Lipoprotein_NlpA"/>
</dbReference>
<comment type="subcellular location">
    <subcellularLocation>
        <location evidence="1">Membrane</location>
        <topology evidence="1">Lipid-anchor</topology>
    </subcellularLocation>
</comment>
<gene>
    <name evidence="8" type="ORF">KQI89_11465</name>
</gene>
<dbReference type="PANTHER" id="PTHR30429:SF0">
    <property type="entry name" value="METHIONINE-BINDING LIPOPROTEIN METQ"/>
    <property type="match status" value="1"/>
</dbReference>
<evidence type="ECO:0000256" key="2">
    <source>
        <dbReference type="ARBA" id="ARBA00022729"/>
    </source>
</evidence>
<evidence type="ECO:0000256" key="7">
    <source>
        <dbReference type="SAM" id="SignalP"/>
    </source>
</evidence>
<accession>A0ABS6F265</accession>
<evidence type="ECO:0000256" key="3">
    <source>
        <dbReference type="ARBA" id="ARBA00023136"/>
    </source>
</evidence>
<dbReference type="PIRSF" id="PIRSF002854">
    <property type="entry name" value="MetQ"/>
    <property type="match status" value="1"/>
</dbReference>
<evidence type="ECO:0000256" key="5">
    <source>
        <dbReference type="ARBA" id="ARBA00023288"/>
    </source>
</evidence>
<keyword evidence="2 7" id="KW-0732">Signal</keyword>